<comment type="caution">
    <text evidence="1">The sequence shown here is derived from an EMBL/GenBank/DDBJ whole genome shotgun (WGS) entry which is preliminary data.</text>
</comment>
<proteinExistence type="predicted"/>
<dbReference type="RefSeq" id="WP_032597019.1">
    <property type="nucleotide sequence ID" value="NZ_JGDB01000337.1"/>
</dbReference>
<name>A0A015VQ30_BACFG</name>
<gene>
    <name evidence="1" type="ORF">M125_5405</name>
</gene>
<evidence type="ECO:0000313" key="2">
    <source>
        <dbReference type="Proteomes" id="UP000020773"/>
    </source>
</evidence>
<sequence>MEYYGKILCISAMDLTYDDRPVLKDGELDYSNSRVLNGNHPSMLSDDILAPIMTESNYKQLKRRGQINVVRPGKGLGSYALVEVATLPQRFKDRIKAKYGDMNTNILRDWFGVHYEIDAKAREFFTKFRFADGTTLPPEHINEYTINASVLQAVLSVMNDTRTMRQAMQNNRINWGEMAGAISFYQVEFGHTLPLSPTRFQKRVNEFKSEGYECLISKKFKNQNTRKVNYPIERLILSLDSLPTRPYNTTVAEMYNQFVCGELQVFDPETGEIYNPMQFTDKKGNPLVLSEATIANYLNNPKNKALRAKLHDSQWDFNNMYRPHHLRHSPFFAFSKISMDDRDLPRKMNNGQRVKAYYAYDVASGCVVGYAYNRLKTADLFLDCVRNMFQTIEQNGWYMPAQVEVEHHLVNNFADGLMKAGVVFPFVRWCNPGNSQEKRAEHGNRAKKYGIEKNMQVGIGRWYASLEANRPKTEKIYDEFNNTYKEKTYSYEELVADDIAAIKAYNSQKHPNQKLYPGMTRWDVLCGNQNPNLAPYDRYLLARYIGEKTQTTIRRNMYCTVMYKEYGLPDPKLIERLEPRNYTVEAYYLPDMDGNITEVYIYQNDTFIATCGLIQRYNEAAAEQTEDDREAYTNQAKYVSRFDSMIKEQKIQKVGILKPDEKDAIERSEARAAIIPDKKTDDDFSEFMDISSYRRKATIAL</sequence>
<dbReference type="Proteomes" id="UP000020773">
    <property type="component" value="Unassembled WGS sequence"/>
</dbReference>
<dbReference type="PATRIC" id="fig|1339316.3.peg.5110"/>
<dbReference type="EMBL" id="JGDB01000337">
    <property type="protein sequence ID" value="EXY87963.1"/>
    <property type="molecule type" value="Genomic_DNA"/>
</dbReference>
<protein>
    <recommendedName>
        <fullName evidence="3">Transposase</fullName>
    </recommendedName>
</protein>
<evidence type="ECO:0008006" key="3">
    <source>
        <dbReference type="Google" id="ProtNLM"/>
    </source>
</evidence>
<evidence type="ECO:0000313" key="1">
    <source>
        <dbReference type="EMBL" id="EXY87963.1"/>
    </source>
</evidence>
<organism evidence="1 2">
    <name type="scientific">Bacteroides fragilis str. 3998T(B)3</name>
    <dbReference type="NCBI Taxonomy" id="1339316"/>
    <lineage>
        <taxon>Bacteria</taxon>
        <taxon>Pseudomonadati</taxon>
        <taxon>Bacteroidota</taxon>
        <taxon>Bacteroidia</taxon>
        <taxon>Bacteroidales</taxon>
        <taxon>Bacteroidaceae</taxon>
        <taxon>Bacteroides</taxon>
    </lineage>
</organism>
<reference evidence="1 2" key="1">
    <citation type="submission" date="2014-02" db="EMBL/GenBank/DDBJ databases">
        <authorList>
            <person name="Sears C."/>
            <person name="Carroll K."/>
            <person name="Sack B.R."/>
            <person name="Qadri F."/>
            <person name="Myers L.L."/>
            <person name="Chung G.-T."/>
            <person name="Escheverria P."/>
            <person name="Fraser C.M."/>
            <person name="Sadzewicz L."/>
            <person name="Shefchek K.A."/>
            <person name="Tallon L."/>
            <person name="Das S.P."/>
            <person name="Daugherty S."/>
            <person name="Mongodin E.F."/>
        </authorList>
    </citation>
    <scope>NUCLEOTIDE SEQUENCE [LARGE SCALE GENOMIC DNA]</scope>
    <source>
        <strain evidence="2">3998T(B)3</strain>
    </source>
</reference>
<accession>A0A015VQ30</accession>
<dbReference type="AlphaFoldDB" id="A0A015VQ30"/>